<evidence type="ECO:0000256" key="15">
    <source>
        <dbReference type="ARBA" id="ARBA00048109"/>
    </source>
</evidence>
<dbReference type="EC" id="2.3.1.20" evidence="5 16"/>
<comment type="catalytic activity">
    <reaction evidence="15 16">
        <text>an acyl-CoA + a 1,2-diacyl-sn-glycerol = a triacyl-sn-glycerol + CoA</text>
        <dbReference type="Rhea" id="RHEA:10868"/>
        <dbReference type="ChEBI" id="CHEBI:17815"/>
        <dbReference type="ChEBI" id="CHEBI:57287"/>
        <dbReference type="ChEBI" id="CHEBI:58342"/>
        <dbReference type="ChEBI" id="CHEBI:64615"/>
        <dbReference type="EC" id="2.3.1.20"/>
    </reaction>
</comment>
<keyword evidence="13 16" id="KW-0472">Membrane</keyword>
<gene>
    <name evidence="18" type="ordered locus">KLTH0D11198g</name>
</gene>
<evidence type="ECO:0000256" key="9">
    <source>
        <dbReference type="ARBA" id="ARBA00022798"/>
    </source>
</evidence>
<evidence type="ECO:0000256" key="3">
    <source>
        <dbReference type="ARBA" id="ARBA00005189"/>
    </source>
</evidence>
<evidence type="ECO:0000256" key="4">
    <source>
        <dbReference type="ARBA" id="ARBA00005420"/>
    </source>
</evidence>
<protein>
    <recommendedName>
        <fullName evidence="5 16">Diacylglycerol O-acyltransferase</fullName>
        <ecNumber evidence="5 16">2.3.1.20</ecNumber>
    </recommendedName>
</protein>
<dbReference type="CDD" id="cd07987">
    <property type="entry name" value="LPLAT_MGAT-like"/>
    <property type="match status" value="1"/>
</dbReference>
<dbReference type="RefSeq" id="XP_002553196.1">
    <property type="nucleotide sequence ID" value="XM_002553150.1"/>
</dbReference>
<feature type="region of interest" description="Disordered" evidence="17">
    <location>
        <begin position="30"/>
        <end position="79"/>
    </location>
</feature>
<dbReference type="HOGENOM" id="CLU_023995_4_1_1"/>
<keyword evidence="9" id="KW-0319">Glycerol metabolism</keyword>
<keyword evidence="11 16" id="KW-1133">Transmembrane helix</keyword>
<dbReference type="Proteomes" id="UP000002036">
    <property type="component" value="Chromosome D"/>
</dbReference>
<dbReference type="PANTHER" id="PTHR12317">
    <property type="entry name" value="DIACYLGLYCEROL O-ACYLTRANSFERASE"/>
    <property type="match status" value="1"/>
</dbReference>
<evidence type="ECO:0000256" key="16">
    <source>
        <dbReference type="RuleBase" id="RU367023"/>
    </source>
</evidence>
<evidence type="ECO:0000256" key="8">
    <source>
        <dbReference type="ARBA" id="ARBA00022692"/>
    </source>
</evidence>
<dbReference type="AlphaFoldDB" id="C5DF03"/>
<feature type="transmembrane region" description="Helical" evidence="16">
    <location>
        <begin position="137"/>
        <end position="170"/>
    </location>
</feature>
<comment type="similarity">
    <text evidence="4 16">Belongs to the diacylglycerol acyltransferase family.</text>
</comment>
<dbReference type="InterPro" id="IPR007130">
    <property type="entry name" value="DAGAT"/>
</dbReference>
<comment type="pathway">
    <text evidence="3">Lipid metabolism.</text>
</comment>
<keyword evidence="10 16" id="KW-0256">Endoplasmic reticulum</keyword>
<dbReference type="eggNOG" id="KOG0831">
    <property type="taxonomic scope" value="Eukaryota"/>
</dbReference>
<dbReference type="UniPathway" id="UPA00282"/>
<dbReference type="KEGG" id="lth:KLTH0D11198g"/>
<evidence type="ECO:0000256" key="5">
    <source>
        <dbReference type="ARBA" id="ARBA00013244"/>
    </source>
</evidence>
<sequence>MCKTLNRTKQLAERLLRGHLSWAEVDNTADGLKRSDGRTATMDNSKGLKQRGREGGRENGGEHGAEHRDENAASERSSKASGFLHHELDHVRLYDRNHQEGKKLSEFVEEINHFQEPRPKLAFCSVKTPWRRRLQTLAVAWHVASFVYILAFAILALANPIMWIIMFPYMAYYAFDRSPANGNVTKRYSKWMRGLTFWRYYCDYFPIQLHKTADLKPTFTHKKHSSGCPSEDKYLVSFQLRLWPLRYSLKVNILKLGGAPPREVTGPRYIFGYHPHGVAALGAFGAFATEGANWSKLFPGIPMCLMTLVNQFQIPFYRDYLLSLGVTTVSKKNALKVLERNHSICIVVGGAQEALMSKLGSADLVLKRRKGFIKLALETGNVCLVPCFAFGETDCYNILETDEKSYLHKFQLWFKKTYGFTIPLFFARGLFNYDFGLIPFRKPINVVTGNPIYIKRKHDNPTVEEIDHYQKLYIDELQRTFDDYKRQFGYKDLELNLAE</sequence>
<dbReference type="EMBL" id="CU928168">
    <property type="protein sequence ID" value="CAR22758.1"/>
    <property type="molecule type" value="Genomic_DNA"/>
</dbReference>
<evidence type="ECO:0000313" key="19">
    <source>
        <dbReference type="Proteomes" id="UP000002036"/>
    </source>
</evidence>
<dbReference type="GeneID" id="8295436"/>
<dbReference type="GO" id="GO:0006071">
    <property type="term" value="P:glycerol metabolic process"/>
    <property type="evidence" value="ECO:0007669"/>
    <property type="project" value="UniProtKB-UniRule"/>
</dbReference>
<comment type="function">
    <text evidence="16">Catalyzes the terminal and only committed step in triacylglycerol synthesis by using diacylglycerol and fatty acyl CoA as substrates.</text>
</comment>
<evidence type="ECO:0000256" key="7">
    <source>
        <dbReference type="ARBA" id="ARBA00022679"/>
    </source>
</evidence>
<keyword evidence="7" id="KW-0808">Transferase</keyword>
<keyword evidence="12 16" id="KW-0443">Lipid metabolism</keyword>
<evidence type="ECO:0000256" key="11">
    <source>
        <dbReference type="ARBA" id="ARBA00022989"/>
    </source>
</evidence>
<dbReference type="PANTHER" id="PTHR12317:SF0">
    <property type="entry name" value="ACYLTRANSFERASE"/>
    <property type="match status" value="1"/>
</dbReference>
<evidence type="ECO:0000313" key="18">
    <source>
        <dbReference type="EMBL" id="CAR22758.1"/>
    </source>
</evidence>
<keyword evidence="19" id="KW-1185">Reference proteome</keyword>
<organism evidence="18 19">
    <name type="scientific">Lachancea thermotolerans (strain ATCC 56472 / CBS 6340 / NRRL Y-8284)</name>
    <name type="common">Yeast</name>
    <name type="synonym">Kluyveromyces thermotolerans</name>
    <dbReference type="NCBI Taxonomy" id="559295"/>
    <lineage>
        <taxon>Eukaryota</taxon>
        <taxon>Fungi</taxon>
        <taxon>Dikarya</taxon>
        <taxon>Ascomycota</taxon>
        <taxon>Saccharomycotina</taxon>
        <taxon>Saccharomycetes</taxon>
        <taxon>Saccharomycetales</taxon>
        <taxon>Saccharomycetaceae</taxon>
        <taxon>Lachancea</taxon>
    </lineage>
</organism>
<keyword evidence="8 16" id="KW-0812">Transmembrane</keyword>
<reference evidence="18 19" key="1">
    <citation type="journal article" date="2009" name="Genome Res.">
        <title>Comparative genomics of protoploid Saccharomycetaceae.</title>
        <authorList>
            <consortium name="The Genolevures Consortium"/>
            <person name="Souciet J.-L."/>
            <person name="Dujon B."/>
            <person name="Gaillardin C."/>
            <person name="Johnston M."/>
            <person name="Baret P.V."/>
            <person name="Cliften P."/>
            <person name="Sherman D.J."/>
            <person name="Weissenbach J."/>
            <person name="Westhof E."/>
            <person name="Wincker P."/>
            <person name="Jubin C."/>
            <person name="Poulain J."/>
            <person name="Barbe V."/>
            <person name="Segurens B."/>
            <person name="Artiguenave F."/>
            <person name="Anthouard V."/>
            <person name="Vacherie B."/>
            <person name="Val M.-E."/>
            <person name="Fulton R.S."/>
            <person name="Minx P."/>
            <person name="Wilson R."/>
            <person name="Durrens P."/>
            <person name="Jean G."/>
            <person name="Marck C."/>
            <person name="Martin T."/>
            <person name="Nikolski M."/>
            <person name="Rolland T."/>
            <person name="Seret M.-L."/>
            <person name="Casaregola S."/>
            <person name="Despons L."/>
            <person name="Fairhead C."/>
            <person name="Fischer G."/>
            <person name="Lafontaine I."/>
            <person name="Leh V."/>
            <person name="Lemaire M."/>
            <person name="de Montigny J."/>
            <person name="Neuveglise C."/>
            <person name="Thierry A."/>
            <person name="Blanc-Lenfle I."/>
            <person name="Bleykasten C."/>
            <person name="Diffels J."/>
            <person name="Fritsch E."/>
            <person name="Frangeul L."/>
            <person name="Goeffon A."/>
            <person name="Jauniaux N."/>
            <person name="Kachouri-Lafond R."/>
            <person name="Payen C."/>
            <person name="Potier S."/>
            <person name="Pribylova L."/>
            <person name="Ozanne C."/>
            <person name="Richard G.-F."/>
            <person name="Sacerdot C."/>
            <person name="Straub M.-L."/>
            <person name="Talla E."/>
        </authorList>
    </citation>
    <scope>NUCLEOTIDE SEQUENCE [LARGE SCALE GENOMIC DNA]</scope>
    <source>
        <strain evidence="19">ATCC 56472 / CBS 6340 / NRRL Y-8284</strain>
    </source>
</reference>
<feature type="compositionally biased region" description="Basic and acidic residues" evidence="17">
    <location>
        <begin position="51"/>
        <end position="79"/>
    </location>
</feature>
<comment type="caution">
    <text evidence="16">Lacks conserved residue(s) required for the propagation of feature annotation.</text>
</comment>
<dbReference type="STRING" id="559295.C5DF03"/>
<evidence type="ECO:0000256" key="6">
    <source>
        <dbReference type="ARBA" id="ARBA00022516"/>
    </source>
</evidence>
<keyword evidence="14 16" id="KW-0012">Acyltransferase</keyword>
<evidence type="ECO:0000256" key="14">
    <source>
        <dbReference type="ARBA" id="ARBA00023315"/>
    </source>
</evidence>
<evidence type="ECO:0000256" key="10">
    <source>
        <dbReference type="ARBA" id="ARBA00022824"/>
    </source>
</evidence>
<evidence type="ECO:0000256" key="17">
    <source>
        <dbReference type="SAM" id="MobiDB-lite"/>
    </source>
</evidence>
<dbReference type="OMA" id="RSQWMRR"/>
<dbReference type="GO" id="GO:0004144">
    <property type="term" value="F:diacylglycerol O-acyltransferase activity"/>
    <property type="evidence" value="ECO:0007669"/>
    <property type="project" value="UniProtKB-UniRule"/>
</dbReference>
<keyword evidence="6 16" id="KW-0444">Lipid biosynthesis</keyword>
<dbReference type="OrthoDB" id="264532at2759"/>
<dbReference type="FunCoup" id="C5DF03">
    <property type="interactions" value="249"/>
</dbReference>
<comment type="subcellular location">
    <subcellularLocation>
        <location evidence="1 16">Endoplasmic reticulum membrane</location>
        <topology evidence="1 16">Multi-pass membrane protein</topology>
    </subcellularLocation>
</comment>
<dbReference type="GO" id="GO:0005789">
    <property type="term" value="C:endoplasmic reticulum membrane"/>
    <property type="evidence" value="ECO:0007669"/>
    <property type="project" value="UniProtKB-SubCell"/>
</dbReference>
<accession>C5DF03</accession>
<dbReference type="Pfam" id="PF03982">
    <property type="entry name" value="DAGAT"/>
    <property type="match status" value="2"/>
</dbReference>
<proteinExistence type="inferred from homology"/>
<evidence type="ECO:0000256" key="13">
    <source>
        <dbReference type="ARBA" id="ARBA00023136"/>
    </source>
</evidence>
<evidence type="ECO:0000256" key="12">
    <source>
        <dbReference type="ARBA" id="ARBA00023098"/>
    </source>
</evidence>
<evidence type="ECO:0000256" key="2">
    <source>
        <dbReference type="ARBA" id="ARBA00004771"/>
    </source>
</evidence>
<dbReference type="GO" id="GO:0019432">
    <property type="term" value="P:triglyceride biosynthetic process"/>
    <property type="evidence" value="ECO:0007669"/>
    <property type="project" value="UniProtKB-UniRule"/>
</dbReference>
<name>C5DF03_LACTC</name>
<evidence type="ECO:0000256" key="1">
    <source>
        <dbReference type="ARBA" id="ARBA00004477"/>
    </source>
</evidence>
<dbReference type="InParanoid" id="C5DF03"/>
<comment type="pathway">
    <text evidence="2 16">Glycerolipid metabolism; triacylglycerol biosynthesis.</text>
</comment>